<reference evidence="1" key="1">
    <citation type="submission" date="2021-02" db="EMBL/GenBank/DDBJ databases">
        <authorList>
            <person name="Nowell W R."/>
        </authorList>
    </citation>
    <scope>NUCLEOTIDE SEQUENCE</scope>
</reference>
<sequence length="101" mass="11877">MHEHICFVASTKTGFADLMKFDDVKLIFYQRIHPHPRELFAQFICLHLNIKPAYLFDSFPFSIQEMRNLLASLSSYLSFRSIILKYSFNDLVIMNSSQLPK</sequence>
<dbReference type="AlphaFoldDB" id="A0A820YW81"/>
<dbReference type="Proteomes" id="UP000663848">
    <property type="component" value="Unassembled WGS sequence"/>
</dbReference>
<comment type="caution">
    <text evidence="1">The sequence shown here is derived from an EMBL/GenBank/DDBJ whole genome shotgun (WGS) entry which is preliminary data.</text>
</comment>
<dbReference type="EMBL" id="CAJOBR010000852">
    <property type="protein sequence ID" value="CAF4553667.1"/>
    <property type="molecule type" value="Genomic_DNA"/>
</dbReference>
<proteinExistence type="predicted"/>
<gene>
    <name evidence="1" type="ORF">QYT958_LOCUS8490</name>
</gene>
<protein>
    <submittedName>
        <fullName evidence="1">Uncharacterized protein</fullName>
    </submittedName>
</protein>
<accession>A0A820YW81</accession>
<name>A0A820YW81_9BILA</name>
<evidence type="ECO:0000313" key="2">
    <source>
        <dbReference type="Proteomes" id="UP000663848"/>
    </source>
</evidence>
<organism evidence="1 2">
    <name type="scientific">Rotaria socialis</name>
    <dbReference type="NCBI Taxonomy" id="392032"/>
    <lineage>
        <taxon>Eukaryota</taxon>
        <taxon>Metazoa</taxon>
        <taxon>Spiralia</taxon>
        <taxon>Gnathifera</taxon>
        <taxon>Rotifera</taxon>
        <taxon>Eurotatoria</taxon>
        <taxon>Bdelloidea</taxon>
        <taxon>Philodinida</taxon>
        <taxon>Philodinidae</taxon>
        <taxon>Rotaria</taxon>
    </lineage>
</organism>
<evidence type="ECO:0000313" key="1">
    <source>
        <dbReference type="EMBL" id="CAF4553667.1"/>
    </source>
</evidence>